<comment type="caution">
    <text evidence="2">The sequence shown here is derived from an EMBL/GenBank/DDBJ whole genome shotgun (WGS) entry which is preliminary data.</text>
</comment>
<dbReference type="HAMAP" id="MF_00775">
    <property type="entry name" value="UPF0311"/>
    <property type="match status" value="1"/>
</dbReference>
<protein>
    <recommendedName>
        <fullName evidence="1">UPF0311 protein ENY07_02995</fullName>
    </recommendedName>
</protein>
<dbReference type="Gene3D" id="2.40.160.20">
    <property type="match status" value="1"/>
</dbReference>
<dbReference type="PANTHER" id="PTHR37315:SF1">
    <property type="entry name" value="UPF0311 PROTEIN BLR7842"/>
    <property type="match status" value="1"/>
</dbReference>
<accession>A0A8J4M5E4</accession>
<sequence length="157" mass="16648">MDKIATEYLFEIALAVGAPAVIGAVTGGERRVVPILGGMFSGPRLSGKVLPIGEDALLIEPSQGHMGGRTRLDVRIVLETDDGAAIYAQYRGLRTGPAEVMAQLAAGAEVDPAAYYFRTALTFETGAARYSWLNDLLAIGIGRRPPSGPVYRVFAVL</sequence>
<evidence type="ECO:0000256" key="1">
    <source>
        <dbReference type="HAMAP-Rule" id="MF_00775"/>
    </source>
</evidence>
<name>A0A8J4M5E4_9PROT</name>
<evidence type="ECO:0000313" key="2">
    <source>
        <dbReference type="EMBL" id="HGC42177.1"/>
    </source>
</evidence>
<gene>
    <name evidence="2" type="ORF">ENY07_02995</name>
</gene>
<reference evidence="2" key="1">
    <citation type="journal article" date="2020" name="mSystems">
        <title>Genome- and Community-Level Interaction Insights into Carbon Utilization and Element Cycling Functions of Hydrothermarchaeota in Hydrothermal Sediment.</title>
        <authorList>
            <person name="Zhou Z."/>
            <person name="Liu Y."/>
            <person name="Xu W."/>
            <person name="Pan J."/>
            <person name="Luo Z.H."/>
            <person name="Li M."/>
        </authorList>
    </citation>
    <scope>NUCLEOTIDE SEQUENCE</scope>
    <source>
        <strain evidence="2">SpSt-997</strain>
    </source>
</reference>
<dbReference type="InterPro" id="IPR020915">
    <property type="entry name" value="UPF0311"/>
</dbReference>
<dbReference type="AlphaFoldDB" id="A0A8J4M5E4"/>
<organism evidence="2">
    <name type="scientific">Acidicaldus sp</name>
    <dbReference type="NCBI Taxonomy" id="1872105"/>
    <lineage>
        <taxon>Bacteria</taxon>
        <taxon>Pseudomonadati</taxon>
        <taxon>Pseudomonadota</taxon>
        <taxon>Alphaproteobacteria</taxon>
        <taxon>Acetobacterales</taxon>
        <taxon>Acetobacteraceae</taxon>
        <taxon>Acidicaldus</taxon>
    </lineage>
</organism>
<dbReference type="PANTHER" id="PTHR37315">
    <property type="entry name" value="UPF0311 PROTEIN BLR7842"/>
    <property type="match status" value="1"/>
</dbReference>
<dbReference type="EMBL" id="DTQM01000057">
    <property type="protein sequence ID" value="HGC42177.1"/>
    <property type="molecule type" value="Genomic_DNA"/>
</dbReference>
<comment type="similarity">
    <text evidence="1">Belongs to the UPF0311 family.</text>
</comment>
<proteinExistence type="inferred from homology"/>
<dbReference type="Pfam" id="PF11578">
    <property type="entry name" value="DUF3237"/>
    <property type="match status" value="1"/>
</dbReference>